<keyword evidence="1" id="KW-1133">Transmembrane helix</keyword>
<feature type="transmembrane region" description="Helical" evidence="1">
    <location>
        <begin position="7"/>
        <end position="28"/>
    </location>
</feature>
<evidence type="ECO:0000313" key="2">
    <source>
        <dbReference type="EMBL" id="QHT75048.1"/>
    </source>
</evidence>
<evidence type="ECO:0008006" key="3">
    <source>
        <dbReference type="Google" id="ProtNLM"/>
    </source>
</evidence>
<protein>
    <recommendedName>
        <fullName evidence="3">Glycosyltransferase 2-like domain-containing protein</fullName>
    </recommendedName>
</protein>
<keyword evidence="1" id="KW-0812">Transmembrane</keyword>
<reference evidence="2" key="1">
    <citation type="journal article" date="2020" name="Nature">
        <title>Giant virus diversity and host interactions through global metagenomics.</title>
        <authorList>
            <person name="Schulz F."/>
            <person name="Roux S."/>
            <person name="Paez-Espino D."/>
            <person name="Jungbluth S."/>
            <person name="Walsh D.A."/>
            <person name="Denef V.J."/>
            <person name="McMahon K.D."/>
            <person name="Konstantinidis K.T."/>
            <person name="Eloe-Fadrosh E.A."/>
            <person name="Kyrpides N.C."/>
            <person name="Woyke T."/>
        </authorList>
    </citation>
    <scope>NUCLEOTIDE SEQUENCE</scope>
    <source>
        <strain evidence="2">GVMAG-M-3300023179-62</strain>
    </source>
</reference>
<dbReference type="AlphaFoldDB" id="A0A6C0H3D7"/>
<organism evidence="2">
    <name type="scientific">viral metagenome</name>
    <dbReference type="NCBI Taxonomy" id="1070528"/>
    <lineage>
        <taxon>unclassified sequences</taxon>
        <taxon>metagenomes</taxon>
        <taxon>organismal metagenomes</taxon>
    </lineage>
</organism>
<dbReference type="EMBL" id="MN739862">
    <property type="protein sequence ID" value="QHT75048.1"/>
    <property type="molecule type" value="Genomic_DNA"/>
</dbReference>
<sequence>MRRSTILVIIIVSTLFSLLLTFFSYFGYTRFLACHVNNSDIENYRKLPRAADNKVVISFSVKPDKMNKLKPFINSILDQTVKVDLIAMIIPEGDTTNKYDIPKYIKDVAAVFYAGRSYGNGTKIIPMLLREKECTTTIIALNENRVYGQDFIHSLLEESKSHPESILVDKKGTFILARPEHFGCDVINREKDELDNNWFLEKASHSKLFNYTENYNTIGF</sequence>
<name>A0A6C0H3D7_9ZZZZ</name>
<accession>A0A6C0H3D7</accession>
<evidence type="ECO:0000256" key="1">
    <source>
        <dbReference type="SAM" id="Phobius"/>
    </source>
</evidence>
<proteinExistence type="predicted"/>
<keyword evidence="1" id="KW-0472">Membrane</keyword>